<proteinExistence type="predicted"/>
<keyword evidence="4" id="KW-1185">Reference proteome</keyword>
<feature type="transmembrane region" description="Helical" evidence="1">
    <location>
        <begin position="36"/>
        <end position="58"/>
    </location>
</feature>
<dbReference type="InterPro" id="IPR037185">
    <property type="entry name" value="EmrE-like"/>
</dbReference>
<protein>
    <submittedName>
        <fullName evidence="3">DMT family transporter</fullName>
    </submittedName>
</protein>
<feature type="domain" description="EamA" evidence="2">
    <location>
        <begin position="158"/>
        <end position="286"/>
    </location>
</feature>
<dbReference type="Pfam" id="PF00892">
    <property type="entry name" value="EamA"/>
    <property type="match status" value="2"/>
</dbReference>
<sequence length="295" mass="32158">MSQPLDLNARQTSIAAIGFVTCAYSLFAIHDAGIKLLVAGFTVWQVLCLRSITILSGFALAGRWDVYRDAIRSPIIKPMAFRSLVILGAWICYYTAAADLQLAELTTLYFAAPIITTLLSIPLLGEKVTPLRWFAVLTGFAGVLVASNPAQLGFSVPVILVLMAAGFWAYSIILLRQIALSSPTSIQMVLNNLFFLIILTVPMIVTWVTPTWEQAALLLGAGVLAGVGQFTLFEGMKRAPASVAACFEYSALLWSFLLGYLIWRDVPRPEVFLGALLIVVAGIVIVFGETRRRRA</sequence>
<organism evidence="3 4">
    <name type="scientific">Tianweitania sediminis</name>
    <dbReference type="NCBI Taxonomy" id="1502156"/>
    <lineage>
        <taxon>Bacteria</taxon>
        <taxon>Pseudomonadati</taxon>
        <taxon>Pseudomonadota</taxon>
        <taxon>Alphaproteobacteria</taxon>
        <taxon>Hyphomicrobiales</taxon>
        <taxon>Phyllobacteriaceae</taxon>
        <taxon>Tianweitania</taxon>
    </lineage>
</organism>
<feature type="transmembrane region" description="Helical" evidence="1">
    <location>
        <begin position="245"/>
        <end position="263"/>
    </location>
</feature>
<feature type="transmembrane region" description="Helical" evidence="1">
    <location>
        <begin position="12"/>
        <end position="30"/>
    </location>
</feature>
<evidence type="ECO:0000259" key="2">
    <source>
        <dbReference type="Pfam" id="PF00892"/>
    </source>
</evidence>
<reference evidence="3" key="1">
    <citation type="submission" date="2021-03" db="EMBL/GenBank/DDBJ databases">
        <title>Genome sequencing and assembly of Tianweitania sediminis.</title>
        <authorList>
            <person name="Chhetri G."/>
        </authorList>
    </citation>
    <scope>NUCLEOTIDE SEQUENCE</scope>
    <source>
        <strain evidence="3">Z8</strain>
    </source>
</reference>
<feature type="domain" description="EamA" evidence="2">
    <location>
        <begin position="19"/>
        <end position="146"/>
    </location>
</feature>
<gene>
    <name evidence="3" type="ORF">J5Y06_09990</name>
</gene>
<feature type="transmembrane region" description="Helical" evidence="1">
    <location>
        <begin position="79"/>
        <end position="96"/>
    </location>
</feature>
<dbReference type="RefSeq" id="WP_209334977.1">
    <property type="nucleotide sequence ID" value="NZ_JAGIYY010000002.1"/>
</dbReference>
<feature type="transmembrane region" description="Helical" evidence="1">
    <location>
        <begin position="131"/>
        <end position="148"/>
    </location>
</feature>
<evidence type="ECO:0000313" key="3">
    <source>
        <dbReference type="EMBL" id="MBP0438980.1"/>
    </source>
</evidence>
<feature type="transmembrane region" description="Helical" evidence="1">
    <location>
        <begin position="215"/>
        <end position="233"/>
    </location>
</feature>
<accession>A0A8J7QZK9</accession>
<dbReference type="GO" id="GO:0016020">
    <property type="term" value="C:membrane"/>
    <property type="evidence" value="ECO:0007669"/>
    <property type="project" value="InterPro"/>
</dbReference>
<dbReference type="AlphaFoldDB" id="A0A8J7QZK9"/>
<keyword evidence="1" id="KW-1133">Transmembrane helix</keyword>
<keyword evidence="1" id="KW-0472">Membrane</keyword>
<dbReference type="PANTHER" id="PTHR22911">
    <property type="entry name" value="ACYL-MALONYL CONDENSING ENZYME-RELATED"/>
    <property type="match status" value="1"/>
</dbReference>
<name>A0A8J7QZK9_9HYPH</name>
<feature type="transmembrane region" description="Helical" evidence="1">
    <location>
        <begin position="154"/>
        <end position="176"/>
    </location>
</feature>
<evidence type="ECO:0000256" key="1">
    <source>
        <dbReference type="SAM" id="Phobius"/>
    </source>
</evidence>
<dbReference type="PANTHER" id="PTHR22911:SF103">
    <property type="entry name" value="BLR2811 PROTEIN"/>
    <property type="match status" value="1"/>
</dbReference>
<feature type="transmembrane region" description="Helical" evidence="1">
    <location>
        <begin position="269"/>
        <end position="288"/>
    </location>
</feature>
<feature type="transmembrane region" description="Helical" evidence="1">
    <location>
        <begin position="188"/>
        <end position="209"/>
    </location>
</feature>
<dbReference type="EMBL" id="JAGIYY010000002">
    <property type="protein sequence ID" value="MBP0438980.1"/>
    <property type="molecule type" value="Genomic_DNA"/>
</dbReference>
<feature type="transmembrane region" description="Helical" evidence="1">
    <location>
        <begin position="108"/>
        <end position="124"/>
    </location>
</feature>
<dbReference type="InterPro" id="IPR000620">
    <property type="entry name" value="EamA_dom"/>
</dbReference>
<dbReference type="Proteomes" id="UP000666240">
    <property type="component" value="Unassembled WGS sequence"/>
</dbReference>
<keyword evidence="1" id="KW-0812">Transmembrane</keyword>
<comment type="caution">
    <text evidence="3">The sequence shown here is derived from an EMBL/GenBank/DDBJ whole genome shotgun (WGS) entry which is preliminary data.</text>
</comment>
<evidence type="ECO:0000313" key="4">
    <source>
        <dbReference type="Proteomes" id="UP000666240"/>
    </source>
</evidence>
<dbReference type="SUPFAM" id="SSF103481">
    <property type="entry name" value="Multidrug resistance efflux transporter EmrE"/>
    <property type="match status" value="2"/>
</dbReference>